<evidence type="ECO:0000313" key="7">
    <source>
        <dbReference type="EMBL" id="MEF7612281.1"/>
    </source>
</evidence>
<dbReference type="Pfam" id="PF07264">
    <property type="entry name" value="EI24"/>
    <property type="match status" value="1"/>
</dbReference>
<feature type="region of interest" description="Disordered" evidence="5">
    <location>
        <begin position="270"/>
        <end position="290"/>
    </location>
</feature>
<dbReference type="AlphaFoldDB" id="A0AAW9PXS5"/>
<dbReference type="RefSeq" id="WP_332287180.1">
    <property type="nucleotide sequence ID" value="NZ_JAZIBG010000001.1"/>
</dbReference>
<keyword evidence="4 6" id="KW-0472">Membrane</keyword>
<keyword evidence="3 6" id="KW-1133">Transmembrane helix</keyword>
<dbReference type="EMBL" id="JAZIBG010000001">
    <property type="protein sequence ID" value="MEF7612281.1"/>
    <property type="molecule type" value="Genomic_DNA"/>
</dbReference>
<name>A0AAW9PXS5_9BURK</name>
<organism evidence="7 8">
    <name type="scientific">Aquincola agrisoli</name>
    <dbReference type="NCBI Taxonomy" id="3119538"/>
    <lineage>
        <taxon>Bacteria</taxon>
        <taxon>Pseudomonadati</taxon>
        <taxon>Pseudomonadota</taxon>
        <taxon>Betaproteobacteria</taxon>
        <taxon>Burkholderiales</taxon>
        <taxon>Sphaerotilaceae</taxon>
        <taxon>Aquincola</taxon>
    </lineage>
</organism>
<reference evidence="7 8" key="1">
    <citation type="submission" date="2024-02" db="EMBL/GenBank/DDBJ databases">
        <title>Genome sequence of Aquincola sp. MAHUQ-54.</title>
        <authorList>
            <person name="Huq M.A."/>
        </authorList>
    </citation>
    <scope>NUCLEOTIDE SEQUENCE [LARGE SCALE GENOMIC DNA]</scope>
    <source>
        <strain evidence="7 8">MAHUQ-54</strain>
    </source>
</reference>
<feature type="transmembrane region" description="Helical" evidence="6">
    <location>
        <begin position="132"/>
        <end position="155"/>
    </location>
</feature>
<gene>
    <name evidence="7" type="ORF">V4F39_00070</name>
</gene>
<feature type="transmembrane region" description="Helical" evidence="6">
    <location>
        <begin position="226"/>
        <end position="251"/>
    </location>
</feature>
<evidence type="ECO:0000256" key="6">
    <source>
        <dbReference type="SAM" id="Phobius"/>
    </source>
</evidence>
<evidence type="ECO:0000313" key="8">
    <source>
        <dbReference type="Proteomes" id="UP001336250"/>
    </source>
</evidence>
<comment type="subcellular location">
    <subcellularLocation>
        <location evidence="1">Membrane</location>
        <topology evidence="1">Multi-pass membrane protein</topology>
    </subcellularLocation>
</comment>
<evidence type="ECO:0000256" key="5">
    <source>
        <dbReference type="SAM" id="MobiDB-lite"/>
    </source>
</evidence>
<evidence type="ECO:0000256" key="2">
    <source>
        <dbReference type="ARBA" id="ARBA00022692"/>
    </source>
</evidence>
<feature type="transmembrane region" description="Helical" evidence="6">
    <location>
        <begin position="20"/>
        <end position="43"/>
    </location>
</feature>
<feature type="transmembrane region" description="Helical" evidence="6">
    <location>
        <begin position="200"/>
        <end position="220"/>
    </location>
</feature>
<feature type="transmembrane region" description="Helical" evidence="6">
    <location>
        <begin position="79"/>
        <end position="112"/>
    </location>
</feature>
<dbReference type="Proteomes" id="UP001336250">
    <property type="component" value="Unassembled WGS sequence"/>
</dbReference>
<evidence type="ECO:0000256" key="3">
    <source>
        <dbReference type="ARBA" id="ARBA00022989"/>
    </source>
</evidence>
<evidence type="ECO:0000256" key="1">
    <source>
        <dbReference type="ARBA" id="ARBA00004141"/>
    </source>
</evidence>
<feature type="compositionally biased region" description="Pro residues" evidence="5">
    <location>
        <begin position="271"/>
        <end position="290"/>
    </location>
</feature>
<keyword evidence="2 6" id="KW-0812">Transmembrane</keyword>
<protein>
    <submittedName>
        <fullName evidence="7">EI24 domain-containing protein</fullName>
    </submittedName>
</protein>
<proteinExistence type="predicted"/>
<accession>A0AAW9PXS5</accession>
<dbReference type="InterPro" id="IPR059112">
    <property type="entry name" value="CysZ/EI24"/>
</dbReference>
<sequence>MRDLIDAFWRASAYCLHPRVIALSVLPLLVAGGLTLAAGWFFWEAAVDGVRATLEGWLLISAFLQWLDSMGAEGFRAVLAPLVVVALAVPVIVLLSLLMVAVMMTPALVSLVARRRFPTLERKRGAGLLTSVMWSLGYTLLALLVLAASVPLWLIPPLVLVIPPLVWGWLTYRVMAFDVLADHASRGERETLLRQHRWPLLAMGVVSGYLGAAPSLLWAMSAVTLIFAPLLIVVSVWLYTLVFAFSSLWFAHYALAALQRLRVQAGAAPPSAGPVPVPAPAAEPPALPPA</sequence>
<keyword evidence="8" id="KW-1185">Reference proteome</keyword>
<evidence type="ECO:0000256" key="4">
    <source>
        <dbReference type="ARBA" id="ARBA00023136"/>
    </source>
</evidence>
<comment type="caution">
    <text evidence="7">The sequence shown here is derived from an EMBL/GenBank/DDBJ whole genome shotgun (WGS) entry which is preliminary data.</text>
</comment>